<dbReference type="Proteomes" id="UP000824024">
    <property type="component" value="Unassembled WGS sequence"/>
</dbReference>
<feature type="transmembrane region" description="Helical" evidence="4">
    <location>
        <begin position="354"/>
        <end position="373"/>
    </location>
</feature>
<evidence type="ECO:0000256" key="4">
    <source>
        <dbReference type="SAM" id="Phobius"/>
    </source>
</evidence>
<reference evidence="5" key="1">
    <citation type="journal article" date="2021" name="PeerJ">
        <title>Extensive microbial diversity within the chicken gut microbiome revealed by metagenomics and culture.</title>
        <authorList>
            <person name="Gilroy R."/>
            <person name="Ravi A."/>
            <person name="Getino M."/>
            <person name="Pursley I."/>
            <person name="Horton D.L."/>
            <person name="Alikhan N.F."/>
            <person name="Baker D."/>
            <person name="Gharbi K."/>
            <person name="Hall N."/>
            <person name="Watson M."/>
            <person name="Adriaenssens E.M."/>
            <person name="Foster-Nyarko E."/>
            <person name="Jarju S."/>
            <person name="Secka A."/>
            <person name="Antonio M."/>
            <person name="Oren A."/>
            <person name="Chaudhuri R.R."/>
            <person name="La Ragione R."/>
            <person name="Hildebrand F."/>
            <person name="Pallen M.J."/>
        </authorList>
    </citation>
    <scope>NUCLEOTIDE SEQUENCE</scope>
    <source>
        <strain evidence="5">CHK192-9172</strain>
    </source>
</reference>
<reference evidence="5" key="2">
    <citation type="submission" date="2021-04" db="EMBL/GenBank/DDBJ databases">
        <authorList>
            <person name="Gilroy R."/>
        </authorList>
    </citation>
    <scope>NUCLEOTIDE SEQUENCE</scope>
    <source>
        <strain evidence="5">CHK192-9172</strain>
    </source>
</reference>
<keyword evidence="4" id="KW-0812">Transmembrane</keyword>
<comment type="caution">
    <text evidence="5">The sequence shown here is derived from an EMBL/GenBank/DDBJ whole genome shotgun (WGS) entry which is preliminary data.</text>
</comment>
<dbReference type="PANTHER" id="PTHR43630:SF1">
    <property type="entry name" value="POLY-BETA-1,6-N-ACETYL-D-GLUCOSAMINE SYNTHASE"/>
    <property type="match status" value="1"/>
</dbReference>
<protein>
    <submittedName>
        <fullName evidence="5">Glycosyltransferase</fullName>
        <ecNumber evidence="5">2.4.-.-</ecNumber>
    </submittedName>
</protein>
<gene>
    <name evidence="5" type="ORF">IAA08_08770</name>
</gene>
<sequence length="504" mass="58724">MLEHLITTIGNAYPSYQAVYAMIGSVMTVLFFYKKIYKIMGIFFTRKFKPAKHNHKYAILIPARNEEAVIANLLDSIHKQDYDMSLVTVFVVADNCTDRTAEIARKCGAICYERFDDEHRTKGYALQFLFERIEEDYGRMSFEGYFIFDADNLLKEDYISRMNDSFDAGCKLITSYRNSKNFSESWVASTYALHWLRSIRTNHRPRSVLRLATNIQGTGFLFTNEIVRDGWKYTSLTEDRALTADAVAQGFEITYNDKAVFYDEQPVSVKVALRQRLRWSRGHLEAFVETGPYLFLNIFFGKLLVKTKWKRETVSFKDKGPVKGTLLALLESIRHRAASFDTLVQLTPVSLINIVRWLLISFFIYGCACYVNGIDDLSWITTGSWLGKLLRNFINPLLQVDSGWQALGLGLLMAFWRRLFYRIADYLENCLTAVYLFIIEYKRMIRIPLRKKILYCLTWPTFDIIGRWTIYLAVFKKVSWKTIPHQSQVTIDDIRQETVQRKAV</sequence>
<dbReference type="GO" id="GO:0016757">
    <property type="term" value="F:glycosyltransferase activity"/>
    <property type="evidence" value="ECO:0007669"/>
    <property type="project" value="UniProtKB-KW"/>
</dbReference>
<dbReference type="EMBL" id="DXCH01000242">
    <property type="protein sequence ID" value="HIZ08013.1"/>
    <property type="molecule type" value="Genomic_DNA"/>
</dbReference>
<dbReference type="CDD" id="cd06438">
    <property type="entry name" value="EpsO_like"/>
    <property type="match status" value="1"/>
</dbReference>
<evidence type="ECO:0000256" key="1">
    <source>
        <dbReference type="ARBA" id="ARBA00006739"/>
    </source>
</evidence>
<keyword evidence="4" id="KW-1133">Transmembrane helix</keyword>
<organism evidence="5 6">
    <name type="scientific">Candidatus Eubacterium avistercoris</name>
    <dbReference type="NCBI Taxonomy" id="2838567"/>
    <lineage>
        <taxon>Bacteria</taxon>
        <taxon>Bacillati</taxon>
        <taxon>Bacillota</taxon>
        <taxon>Clostridia</taxon>
        <taxon>Eubacteriales</taxon>
        <taxon>Eubacteriaceae</taxon>
        <taxon>Eubacterium</taxon>
    </lineage>
</organism>
<evidence type="ECO:0000256" key="3">
    <source>
        <dbReference type="ARBA" id="ARBA00022679"/>
    </source>
</evidence>
<accession>A0A9D2D3P1</accession>
<dbReference type="Pfam" id="PF13641">
    <property type="entry name" value="Glyco_tranf_2_3"/>
    <property type="match status" value="1"/>
</dbReference>
<dbReference type="Gene3D" id="3.90.550.10">
    <property type="entry name" value="Spore Coat Polysaccharide Biosynthesis Protein SpsA, Chain A"/>
    <property type="match status" value="1"/>
</dbReference>
<evidence type="ECO:0000256" key="2">
    <source>
        <dbReference type="ARBA" id="ARBA00022676"/>
    </source>
</evidence>
<dbReference type="InterPro" id="IPR029044">
    <property type="entry name" value="Nucleotide-diphossugar_trans"/>
</dbReference>
<dbReference type="SUPFAM" id="SSF53448">
    <property type="entry name" value="Nucleotide-diphospho-sugar transferases"/>
    <property type="match status" value="1"/>
</dbReference>
<name>A0A9D2D3P1_9FIRM</name>
<feature type="transmembrane region" description="Helical" evidence="4">
    <location>
        <begin position="453"/>
        <end position="474"/>
    </location>
</feature>
<comment type="similarity">
    <text evidence="1">Belongs to the glycosyltransferase 2 family.</text>
</comment>
<evidence type="ECO:0000313" key="5">
    <source>
        <dbReference type="EMBL" id="HIZ08013.1"/>
    </source>
</evidence>
<feature type="transmembrane region" description="Helical" evidence="4">
    <location>
        <begin position="15"/>
        <end position="33"/>
    </location>
</feature>
<keyword evidence="3 5" id="KW-0808">Transferase</keyword>
<keyword evidence="2 5" id="KW-0328">Glycosyltransferase</keyword>
<feature type="transmembrane region" description="Helical" evidence="4">
    <location>
        <begin position="393"/>
        <end position="416"/>
    </location>
</feature>
<evidence type="ECO:0000313" key="6">
    <source>
        <dbReference type="Proteomes" id="UP000824024"/>
    </source>
</evidence>
<keyword evidence="4" id="KW-0472">Membrane</keyword>
<dbReference type="PANTHER" id="PTHR43630">
    <property type="entry name" value="POLY-BETA-1,6-N-ACETYL-D-GLUCOSAMINE SYNTHASE"/>
    <property type="match status" value="1"/>
</dbReference>
<dbReference type="AlphaFoldDB" id="A0A9D2D3P1"/>
<dbReference type="EC" id="2.4.-.-" evidence="5"/>
<proteinExistence type="inferred from homology"/>